<evidence type="ECO:0000313" key="10">
    <source>
        <dbReference type="Proteomes" id="UP000783037"/>
    </source>
</evidence>
<evidence type="ECO:0000256" key="1">
    <source>
        <dbReference type="ARBA" id="ARBA00022448"/>
    </source>
</evidence>
<proteinExistence type="inferred from homology"/>
<dbReference type="EMBL" id="SUTK01000050">
    <property type="protein sequence ID" value="MBE6502358.1"/>
    <property type="molecule type" value="Genomic_DNA"/>
</dbReference>
<keyword evidence="2 8" id="KW-0812">Transmembrane</keyword>
<evidence type="ECO:0000256" key="8">
    <source>
        <dbReference type="HAMAP-Rule" id="MF_00422"/>
    </source>
</evidence>
<comment type="subcellular location">
    <subcellularLocation>
        <location evidence="8">Cell membrane</location>
        <topology evidence="8">Single-pass membrane protein</topology>
    </subcellularLocation>
    <subcellularLocation>
        <location evidence="7">Endomembrane system</location>
        <topology evidence="7">Single-pass membrane protein</topology>
    </subcellularLocation>
</comment>
<dbReference type="GO" id="GO:0065002">
    <property type="term" value="P:intracellular protein transmembrane transport"/>
    <property type="evidence" value="ECO:0007669"/>
    <property type="project" value="UniProtKB-UniRule"/>
</dbReference>
<dbReference type="GO" id="GO:0009306">
    <property type="term" value="P:protein secretion"/>
    <property type="evidence" value="ECO:0007669"/>
    <property type="project" value="UniProtKB-UniRule"/>
</dbReference>
<dbReference type="RefSeq" id="WP_303739447.1">
    <property type="nucleotide sequence ID" value="NZ_SUTK01000050.1"/>
</dbReference>
<protein>
    <recommendedName>
        <fullName evidence="8">Protein translocase subunit SecE</fullName>
    </recommendedName>
    <alternativeName>
        <fullName evidence="8">Protein transport protein Sec61 gamma subunit homolog</fullName>
    </alternativeName>
</protein>
<reference evidence="9" key="1">
    <citation type="submission" date="2019-04" db="EMBL/GenBank/DDBJ databases">
        <title>Evolution of Biomass-Degrading Anaerobic Consortia Revealed by Metagenomics.</title>
        <authorList>
            <person name="Peng X."/>
        </authorList>
    </citation>
    <scope>NUCLEOTIDE SEQUENCE</scope>
    <source>
        <strain evidence="9">SIG18</strain>
    </source>
</reference>
<name>A0A8T3VI40_9EURY</name>
<comment type="subunit">
    <text evidence="8">Component of the Sec protein translocase complex. Heterotrimer consisting of SecY (alpha), SecG (beta) and SecE (gamma) subunits. The heterotrimers can form oligomers, although 1 heterotrimer is thought to be able to translocate proteins. Interacts with the ribosome. May interact with SecDF, and other proteins may be involved.</text>
</comment>
<keyword evidence="5 8" id="KW-0811">Translocation</keyword>
<keyword evidence="1 8" id="KW-0813">Transport</keyword>
<dbReference type="AlphaFoldDB" id="A0A8T3VI40"/>
<dbReference type="GO" id="GO:0008320">
    <property type="term" value="F:protein transmembrane transporter activity"/>
    <property type="evidence" value="ECO:0007669"/>
    <property type="project" value="UniProtKB-UniRule"/>
</dbReference>
<comment type="function">
    <text evidence="8">Essential subunit of the Sec protein translocation channel SecYEG. Clamps together the 2 halves of SecY. May contact the channel plug during translocation.</text>
</comment>
<dbReference type="Gene3D" id="1.20.5.820">
    <property type="entry name" value="Preprotein translocase SecE subunit"/>
    <property type="match status" value="1"/>
</dbReference>
<keyword evidence="8" id="KW-1003">Cell membrane</keyword>
<keyword evidence="6 8" id="KW-0472">Membrane</keyword>
<evidence type="ECO:0000256" key="4">
    <source>
        <dbReference type="ARBA" id="ARBA00022989"/>
    </source>
</evidence>
<dbReference type="SUPFAM" id="SSF103456">
    <property type="entry name" value="Preprotein translocase SecE subunit"/>
    <property type="match status" value="1"/>
</dbReference>
<evidence type="ECO:0000256" key="7">
    <source>
        <dbReference type="ARBA" id="ARBA00037847"/>
    </source>
</evidence>
<dbReference type="InterPro" id="IPR023391">
    <property type="entry name" value="Prot_translocase_SecE_dom_sf"/>
</dbReference>
<comment type="caution">
    <text evidence="9">The sequence shown here is derived from an EMBL/GenBank/DDBJ whole genome shotgun (WGS) entry which is preliminary data.</text>
</comment>
<evidence type="ECO:0000256" key="2">
    <source>
        <dbReference type="ARBA" id="ARBA00022692"/>
    </source>
</evidence>
<accession>A0A8T3VI40</accession>
<dbReference type="GO" id="GO:0012505">
    <property type="term" value="C:endomembrane system"/>
    <property type="evidence" value="ECO:0007669"/>
    <property type="project" value="UniProtKB-SubCell"/>
</dbReference>
<sequence length="59" mass="6455">MNVQEDFNKFIKDAKRVLKVSRKPDGNEYLDLAKISALGVVVVGGIGYLIVCLGYLIGL</sequence>
<gene>
    <name evidence="8" type="primary">secE</name>
    <name evidence="9" type="ORF">E7Z79_07955</name>
</gene>
<keyword evidence="3 8" id="KW-0653">Protein transport</keyword>
<dbReference type="HAMAP" id="MF_00422">
    <property type="entry name" value="SecE"/>
    <property type="match status" value="1"/>
</dbReference>
<evidence type="ECO:0000256" key="3">
    <source>
        <dbReference type="ARBA" id="ARBA00022927"/>
    </source>
</evidence>
<organism evidence="9 10">
    <name type="scientific">Methanobrevibacter thaueri</name>
    <dbReference type="NCBI Taxonomy" id="190975"/>
    <lineage>
        <taxon>Archaea</taxon>
        <taxon>Methanobacteriati</taxon>
        <taxon>Methanobacteriota</taxon>
        <taxon>Methanomada group</taxon>
        <taxon>Methanobacteria</taxon>
        <taxon>Methanobacteriales</taxon>
        <taxon>Methanobacteriaceae</taxon>
        <taxon>Methanobrevibacter</taxon>
    </lineage>
</organism>
<evidence type="ECO:0000313" key="9">
    <source>
        <dbReference type="EMBL" id="MBE6502358.1"/>
    </source>
</evidence>
<dbReference type="Pfam" id="PF00584">
    <property type="entry name" value="SecE"/>
    <property type="match status" value="1"/>
</dbReference>
<dbReference type="Proteomes" id="UP000783037">
    <property type="component" value="Unassembled WGS sequence"/>
</dbReference>
<evidence type="ECO:0000256" key="5">
    <source>
        <dbReference type="ARBA" id="ARBA00023010"/>
    </source>
</evidence>
<dbReference type="NCBIfam" id="TIGR00327">
    <property type="entry name" value="secE_euk_arch"/>
    <property type="match status" value="1"/>
</dbReference>
<evidence type="ECO:0000256" key="6">
    <source>
        <dbReference type="ARBA" id="ARBA00023136"/>
    </source>
</evidence>
<dbReference type="InterPro" id="IPR008158">
    <property type="entry name" value="Translocase_Sec61-g"/>
</dbReference>
<dbReference type="InterPro" id="IPR001901">
    <property type="entry name" value="Translocase_SecE/Sec61-g"/>
</dbReference>
<keyword evidence="4 8" id="KW-1133">Transmembrane helix</keyword>
<feature type="transmembrane region" description="Helical" evidence="8">
    <location>
        <begin position="35"/>
        <end position="57"/>
    </location>
</feature>
<dbReference type="GO" id="GO:0006605">
    <property type="term" value="P:protein targeting"/>
    <property type="evidence" value="ECO:0007669"/>
    <property type="project" value="UniProtKB-UniRule"/>
</dbReference>
<dbReference type="GO" id="GO:0005886">
    <property type="term" value="C:plasma membrane"/>
    <property type="evidence" value="ECO:0007669"/>
    <property type="project" value="UniProtKB-SubCell"/>
</dbReference>
<comment type="similarity">
    <text evidence="8">Belongs to the SecE/SEC61-gamma family.</text>
</comment>